<keyword evidence="1" id="KW-0175">Coiled coil</keyword>
<dbReference type="Pfam" id="PF07609">
    <property type="entry name" value="DUF1572"/>
    <property type="match status" value="1"/>
</dbReference>
<evidence type="ECO:0000313" key="3">
    <source>
        <dbReference type="Proteomes" id="UP000316167"/>
    </source>
</evidence>
<keyword evidence="3" id="KW-1185">Reference proteome</keyword>
<protein>
    <submittedName>
        <fullName evidence="2">Uncharacterized protein DUF1572</fullName>
    </submittedName>
</protein>
<dbReference type="Proteomes" id="UP000316167">
    <property type="component" value="Unassembled WGS sequence"/>
</dbReference>
<dbReference type="EMBL" id="VLLE01000008">
    <property type="protein sequence ID" value="TWI77978.1"/>
    <property type="molecule type" value="Genomic_DNA"/>
</dbReference>
<sequence length="151" mass="17657">MIIDTLKKLFNRDLNRLKTEIEQYKNEADIWKVTGQISNSAGNLCLHLVGNLNTYIGRELGKTGYVRNRPLEFSSKDVPRQELIRQVEHTIEMINQTLDSLDENILNTEYPDLVFEEKTSTAYLLVHLTTHLTYHLGQINYHRRLIESNRT</sequence>
<dbReference type="Gene3D" id="1.20.120.450">
    <property type="entry name" value="dinb family like domain"/>
    <property type="match status" value="1"/>
</dbReference>
<reference evidence="2 3" key="1">
    <citation type="journal article" date="2015" name="Stand. Genomic Sci.">
        <title>Genomic Encyclopedia of Bacterial and Archaeal Type Strains, Phase III: the genomes of soil and plant-associated and newly described type strains.</title>
        <authorList>
            <person name="Whitman W.B."/>
            <person name="Woyke T."/>
            <person name="Klenk H.P."/>
            <person name="Zhou Y."/>
            <person name="Lilburn T.G."/>
            <person name="Beck B.J."/>
            <person name="De Vos P."/>
            <person name="Vandamme P."/>
            <person name="Eisen J.A."/>
            <person name="Garrity G."/>
            <person name="Hugenholtz P."/>
            <person name="Kyrpides N.C."/>
        </authorList>
    </citation>
    <scope>NUCLEOTIDE SEQUENCE [LARGE SCALE GENOMIC DNA]</scope>
    <source>
        <strain evidence="2 3">CGMCC 1.7271</strain>
    </source>
</reference>
<accession>A0A562S9K5</accession>
<evidence type="ECO:0000256" key="1">
    <source>
        <dbReference type="SAM" id="Coils"/>
    </source>
</evidence>
<evidence type="ECO:0000313" key="2">
    <source>
        <dbReference type="EMBL" id="TWI77978.1"/>
    </source>
</evidence>
<dbReference type="OrthoDB" id="893570at2"/>
<comment type="caution">
    <text evidence="2">The sequence shown here is derived from an EMBL/GenBank/DDBJ whole genome shotgun (WGS) entry which is preliminary data.</text>
</comment>
<organism evidence="2 3">
    <name type="scientific">Lacibacter cauensis</name>
    <dbReference type="NCBI Taxonomy" id="510947"/>
    <lineage>
        <taxon>Bacteria</taxon>
        <taxon>Pseudomonadati</taxon>
        <taxon>Bacteroidota</taxon>
        <taxon>Chitinophagia</taxon>
        <taxon>Chitinophagales</taxon>
        <taxon>Chitinophagaceae</taxon>
        <taxon>Lacibacter</taxon>
    </lineage>
</organism>
<dbReference type="InterPro" id="IPR011466">
    <property type="entry name" value="DUF1572"/>
</dbReference>
<proteinExistence type="predicted"/>
<dbReference type="AlphaFoldDB" id="A0A562S9K5"/>
<gene>
    <name evidence="2" type="ORF">IQ13_4221</name>
</gene>
<dbReference type="InterPro" id="IPR034660">
    <property type="entry name" value="DinB/YfiT-like"/>
</dbReference>
<dbReference type="SUPFAM" id="SSF109854">
    <property type="entry name" value="DinB/YfiT-like putative metalloenzymes"/>
    <property type="match status" value="1"/>
</dbReference>
<name>A0A562S9K5_9BACT</name>
<dbReference type="RefSeq" id="WP_144888676.1">
    <property type="nucleotide sequence ID" value="NZ_VLLE01000008.1"/>
</dbReference>
<feature type="coiled-coil region" evidence="1">
    <location>
        <begin position="7"/>
        <end position="34"/>
    </location>
</feature>